<dbReference type="Proteomes" id="UP001152795">
    <property type="component" value="Unassembled WGS sequence"/>
</dbReference>
<evidence type="ECO:0000256" key="10">
    <source>
        <dbReference type="ARBA" id="ARBA00023303"/>
    </source>
</evidence>
<dbReference type="PANTHER" id="PTHR11690:SF248">
    <property type="entry name" value="PICKPOCKET 17, ISOFORM A"/>
    <property type="match status" value="1"/>
</dbReference>
<dbReference type="PRINTS" id="PR01078">
    <property type="entry name" value="AMINACHANNEL"/>
</dbReference>
<keyword evidence="8" id="KW-0472">Membrane</keyword>
<evidence type="ECO:0000256" key="8">
    <source>
        <dbReference type="ARBA" id="ARBA00023136"/>
    </source>
</evidence>
<proteinExistence type="inferred from homology"/>
<accession>A0A6S7HNV2</accession>
<dbReference type="Gene3D" id="1.10.287.770">
    <property type="entry name" value="YojJ-like"/>
    <property type="match status" value="1"/>
</dbReference>
<dbReference type="PANTHER" id="PTHR11690">
    <property type="entry name" value="AMILORIDE-SENSITIVE SODIUM CHANNEL-RELATED"/>
    <property type="match status" value="1"/>
</dbReference>
<reference evidence="12" key="1">
    <citation type="submission" date="2020-04" db="EMBL/GenBank/DDBJ databases">
        <authorList>
            <person name="Alioto T."/>
            <person name="Alioto T."/>
            <person name="Gomez Garrido J."/>
        </authorList>
    </citation>
    <scope>NUCLEOTIDE SEQUENCE</scope>
    <source>
        <strain evidence="12">A484AB</strain>
    </source>
</reference>
<dbReference type="GO" id="GO:0005886">
    <property type="term" value="C:plasma membrane"/>
    <property type="evidence" value="ECO:0007669"/>
    <property type="project" value="TreeGrafter"/>
</dbReference>
<dbReference type="InterPro" id="IPR001873">
    <property type="entry name" value="ENaC"/>
</dbReference>
<organism evidence="12 13">
    <name type="scientific">Paramuricea clavata</name>
    <name type="common">Red gorgonian</name>
    <name type="synonym">Violescent sea-whip</name>
    <dbReference type="NCBI Taxonomy" id="317549"/>
    <lineage>
        <taxon>Eukaryota</taxon>
        <taxon>Metazoa</taxon>
        <taxon>Cnidaria</taxon>
        <taxon>Anthozoa</taxon>
        <taxon>Octocorallia</taxon>
        <taxon>Malacalcyonacea</taxon>
        <taxon>Plexauridae</taxon>
        <taxon>Paramuricea</taxon>
    </lineage>
</organism>
<keyword evidence="4 11" id="KW-0812">Transmembrane</keyword>
<comment type="caution">
    <text evidence="12">The sequence shown here is derived from an EMBL/GenBank/DDBJ whole genome shotgun (WGS) entry which is preliminary data.</text>
</comment>
<evidence type="ECO:0000256" key="3">
    <source>
        <dbReference type="ARBA" id="ARBA00022461"/>
    </source>
</evidence>
<evidence type="ECO:0000256" key="7">
    <source>
        <dbReference type="ARBA" id="ARBA00023065"/>
    </source>
</evidence>
<dbReference type="GO" id="GO:0015280">
    <property type="term" value="F:ligand-gated sodium channel activity"/>
    <property type="evidence" value="ECO:0007669"/>
    <property type="project" value="TreeGrafter"/>
</dbReference>
<keyword evidence="2 11" id="KW-0813">Transport</keyword>
<evidence type="ECO:0000256" key="5">
    <source>
        <dbReference type="ARBA" id="ARBA00022989"/>
    </source>
</evidence>
<evidence type="ECO:0000256" key="4">
    <source>
        <dbReference type="ARBA" id="ARBA00022692"/>
    </source>
</evidence>
<dbReference type="OrthoDB" id="5971051at2759"/>
<comment type="similarity">
    <text evidence="11">Belongs to the amiloride-sensitive sodium channel (TC 1.A.6) family.</text>
</comment>
<protein>
    <submittedName>
        <fullName evidence="12">Degenerin mec-10-like</fullName>
    </submittedName>
</protein>
<dbReference type="Pfam" id="PF00858">
    <property type="entry name" value="ASC"/>
    <property type="match status" value="1"/>
</dbReference>
<feature type="non-terminal residue" evidence="12">
    <location>
        <position position="262"/>
    </location>
</feature>
<dbReference type="EMBL" id="CACRXK020005869">
    <property type="protein sequence ID" value="CAB4007665.1"/>
    <property type="molecule type" value="Genomic_DNA"/>
</dbReference>
<keyword evidence="9 11" id="KW-0739">Sodium transport</keyword>
<comment type="subcellular location">
    <subcellularLocation>
        <location evidence="1">Membrane</location>
        <topology evidence="1">Multi-pass membrane protein</topology>
    </subcellularLocation>
</comment>
<evidence type="ECO:0000256" key="11">
    <source>
        <dbReference type="RuleBase" id="RU000679"/>
    </source>
</evidence>
<dbReference type="Gene3D" id="2.60.470.10">
    <property type="entry name" value="Acid-sensing ion channels like domains"/>
    <property type="match status" value="1"/>
</dbReference>
<gene>
    <name evidence="12" type="ORF">PACLA_8A006679</name>
</gene>
<sequence>LKLVLNIELDEYIPQLTTDAGVKVSITEPGEMPFPIYNSLSLAPGFQNEIALKRIHIKRLDRFNNGSCRTNGQLDERNPFWLKFGAEYSIQACLQYCYALSQINQCGCAEYSYFGAAPLGKICDENDQTVDECLDNWKSSDGPCEKTCPDLCSETLYESSLTFTQWPYPKSVESVLGSLGFNYSDYNNNVNLVRGNFLTANIFYQRFRESQIEESLSYETANLLADIGGQIGLWAGLSIISMCELLELFALVFRDFFERERR</sequence>
<keyword evidence="5" id="KW-1133">Transmembrane helix</keyword>
<evidence type="ECO:0000256" key="1">
    <source>
        <dbReference type="ARBA" id="ARBA00004141"/>
    </source>
</evidence>
<keyword evidence="10 11" id="KW-0407">Ion channel</keyword>
<keyword evidence="6" id="KW-0915">Sodium</keyword>
<keyword evidence="13" id="KW-1185">Reference proteome</keyword>
<keyword evidence="7 11" id="KW-0406">Ion transport</keyword>
<name>A0A6S7HNV2_PARCT</name>
<evidence type="ECO:0000313" key="12">
    <source>
        <dbReference type="EMBL" id="CAB4007665.1"/>
    </source>
</evidence>
<keyword evidence="3 11" id="KW-0894">Sodium channel</keyword>
<dbReference type="AlphaFoldDB" id="A0A6S7HNV2"/>
<evidence type="ECO:0000256" key="6">
    <source>
        <dbReference type="ARBA" id="ARBA00023053"/>
    </source>
</evidence>
<evidence type="ECO:0000256" key="9">
    <source>
        <dbReference type="ARBA" id="ARBA00023201"/>
    </source>
</evidence>
<evidence type="ECO:0000256" key="2">
    <source>
        <dbReference type="ARBA" id="ARBA00022448"/>
    </source>
</evidence>
<evidence type="ECO:0000313" key="13">
    <source>
        <dbReference type="Proteomes" id="UP001152795"/>
    </source>
</evidence>